<proteinExistence type="inferred from homology"/>
<comment type="similarity">
    <text evidence="1">Belongs to the UPF0047 family.</text>
</comment>
<evidence type="ECO:0000313" key="3">
    <source>
        <dbReference type="EMBL" id="KAJ1974186.1"/>
    </source>
</evidence>
<dbReference type="NCBIfam" id="TIGR00149">
    <property type="entry name" value="TIGR00149_YjbQ"/>
    <property type="match status" value="1"/>
</dbReference>
<dbReference type="OrthoDB" id="10255963at2759"/>
<dbReference type="EMBL" id="JANBQB010000690">
    <property type="protein sequence ID" value="KAJ1974186.1"/>
    <property type="molecule type" value="Genomic_DNA"/>
</dbReference>
<dbReference type="PANTHER" id="PTHR30615">
    <property type="entry name" value="UNCHARACTERIZED PROTEIN YJBQ-RELATED"/>
    <property type="match status" value="1"/>
</dbReference>
<reference evidence="3" key="1">
    <citation type="submission" date="2022-07" db="EMBL/GenBank/DDBJ databases">
        <title>Phylogenomic reconstructions and comparative analyses of Kickxellomycotina fungi.</title>
        <authorList>
            <person name="Reynolds N.K."/>
            <person name="Stajich J.E."/>
            <person name="Barry K."/>
            <person name="Grigoriev I.V."/>
            <person name="Crous P."/>
            <person name="Smith M.E."/>
        </authorList>
    </citation>
    <scope>NUCLEOTIDE SEQUENCE</scope>
    <source>
        <strain evidence="3">RSA 567</strain>
    </source>
</reference>
<accession>A0A9W8EAT6</accession>
<evidence type="ECO:0000256" key="1">
    <source>
        <dbReference type="ARBA" id="ARBA00005534"/>
    </source>
</evidence>
<dbReference type="AlphaFoldDB" id="A0A9W8EAT6"/>
<evidence type="ECO:0000313" key="4">
    <source>
        <dbReference type="Proteomes" id="UP001151582"/>
    </source>
</evidence>
<gene>
    <name evidence="3" type="ORF">H4R34_004808</name>
</gene>
<dbReference type="Proteomes" id="UP001151582">
    <property type="component" value="Unassembled WGS sequence"/>
</dbReference>
<dbReference type="PIRSF" id="PIRSF004681">
    <property type="entry name" value="UCP004681"/>
    <property type="match status" value="1"/>
</dbReference>
<organism evidence="3 4">
    <name type="scientific">Dimargaris verticillata</name>
    <dbReference type="NCBI Taxonomy" id="2761393"/>
    <lineage>
        <taxon>Eukaryota</taxon>
        <taxon>Fungi</taxon>
        <taxon>Fungi incertae sedis</taxon>
        <taxon>Zoopagomycota</taxon>
        <taxon>Kickxellomycotina</taxon>
        <taxon>Dimargaritomycetes</taxon>
        <taxon>Dimargaritales</taxon>
        <taxon>Dimargaritaceae</taxon>
        <taxon>Dimargaris</taxon>
    </lineage>
</organism>
<sequence length="94" mass="10100">DMETALNRIAPENARYLHDAEGPDDMPGHIKSSLLGASVTVPIQSGKLALGTWQGVWLCEHRDHASGRSVMVTLQGETDPKGHASENAAKRNAK</sequence>
<comment type="caution">
    <text evidence="3">The sequence shown here is derived from an EMBL/GenBank/DDBJ whole genome shotgun (WGS) entry which is preliminary data.</text>
</comment>
<feature type="non-terminal residue" evidence="3">
    <location>
        <position position="1"/>
    </location>
</feature>
<keyword evidence="4" id="KW-1185">Reference proteome</keyword>
<dbReference type="PROSITE" id="PS01314">
    <property type="entry name" value="UPF0047"/>
    <property type="match status" value="1"/>
</dbReference>
<dbReference type="Gene3D" id="2.60.120.460">
    <property type="entry name" value="YjbQ-like"/>
    <property type="match status" value="1"/>
</dbReference>
<evidence type="ECO:0008006" key="5">
    <source>
        <dbReference type="Google" id="ProtNLM"/>
    </source>
</evidence>
<dbReference type="PANTHER" id="PTHR30615:SF8">
    <property type="entry name" value="UPF0047 PROTEIN C4A8.02C"/>
    <property type="match status" value="1"/>
</dbReference>
<dbReference type="Pfam" id="PF01894">
    <property type="entry name" value="YjbQ"/>
    <property type="match status" value="1"/>
</dbReference>
<feature type="region of interest" description="Disordered" evidence="2">
    <location>
        <begin position="75"/>
        <end position="94"/>
    </location>
</feature>
<protein>
    <recommendedName>
        <fullName evidence="5">Secondary thiamine-phosphate synthase enzyme</fullName>
    </recommendedName>
</protein>
<name>A0A9W8EAT6_9FUNG</name>
<dbReference type="SUPFAM" id="SSF111038">
    <property type="entry name" value="YjbQ-like"/>
    <property type="match status" value="1"/>
</dbReference>
<dbReference type="InterPro" id="IPR035917">
    <property type="entry name" value="YjbQ-like_sf"/>
</dbReference>
<evidence type="ECO:0000256" key="2">
    <source>
        <dbReference type="SAM" id="MobiDB-lite"/>
    </source>
</evidence>
<dbReference type="InterPro" id="IPR001602">
    <property type="entry name" value="UPF0047_YjbQ-like"/>
</dbReference>